<dbReference type="SMART" id="SM00320">
    <property type="entry name" value="WD40"/>
    <property type="match status" value="4"/>
</dbReference>
<dbReference type="SUPFAM" id="SSF50978">
    <property type="entry name" value="WD40 repeat-like"/>
    <property type="match status" value="1"/>
</dbReference>
<dbReference type="STRING" id="3694.B9GMC9"/>
<gene>
    <name evidence="4" type="ORF">POPTR_001G048400v4</name>
</gene>
<dbReference type="FunFam" id="2.130.10.10:FF:000146">
    <property type="entry name" value="protein RAE1 isoform X1"/>
    <property type="match status" value="1"/>
</dbReference>
<dbReference type="FunCoup" id="B9GMC9">
    <property type="interactions" value="5170"/>
</dbReference>
<dbReference type="GO" id="GO:0043130">
    <property type="term" value="F:ubiquitin binding"/>
    <property type="evidence" value="ECO:0000318"/>
    <property type="project" value="GO_Central"/>
</dbReference>
<dbReference type="PROSITE" id="PS50294">
    <property type="entry name" value="WD_REPEATS_REGION"/>
    <property type="match status" value="3"/>
</dbReference>
<dbReference type="Pfam" id="PF00400">
    <property type="entry name" value="WD40"/>
    <property type="match status" value="4"/>
</dbReference>
<accession>B9GMC9</accession>
<sequence>MVISSSIPTKSTKNMPFKIVHPGGHIELHDKPVLAAEVMLCNPRCIVAYPHVFQQPWAIAGHHATAWSERKSIKYSQSPINDVQASKTPRNDERGCRIPSTCWFFINKNMKSPSPCLHREDERANTTGTNIKSKANSTVETKTSSSSWCSGTKGLARKRNKEMTTGSPNRFASLDRWQPNLDSIVEEYENS</sequence>
<reference evidence="4 5" key="1">
    <citation type="journal article" date="2006" name="Science">
        <title>The genome of black cottonwood, Populus trichocarpa (Torr. &amp; Gray).</title>
        <authorList>
            <person name="Tuskan G.A."/>
            <person name="Difazio S."/>
            <person name="Jansson S."/>
            <person name="Bohlmann J."/>
            <person name="Grigoriev I."/>
            <person name="Hellsten U."/>
            <person name="Putnam N."/>
            <person name="Ralph S."/>
            <person name="Rombauts S."/>
            <person name="Salamov A."/>
            <person name="Schein J."/>
            <person name="Sterck L."/>
            <person name="Aerts A."/>
            <person name="Bhalerao R.R."/>
            <person name="Bhalerao R.P."/>
            <person name="Blaudez D."/>
            <person name="Boerjan W."/>
            <person name="Brun A."/>
            <person name="Brunner A."/>
            <person name="Busov V."/>
            <person name="Campbell M."/>
            <person name="Carlson J."/>
            <person name="Chalot M."/>
            <person name="Chapman J."/>
            <person name="Chen G.L."/>
            <person name="Cooper D."/>
            <person name="Coutinho P.M."/>
            <person name="Couturier J."/>
            <person name="Covert S."/>
            <person name="Cronk Q."/>
            <person name="Cunningham R."/>
            <person name="Davis J."/>
            <person name="Degroeve S."/>
            <person name="Dejardin A."/>
            <person name="Depamphilis C."/>
            <person name="Detter J."/>
            <person name="Dirks B."/>
            <person name="Dubchak I."/>
            <person name="Duplessis S."/>
            <person name="Ehlting J."/>
            <person name="Ellis B."/>
            <person name="Gendler K."/>
            <person name="Goodstein D."/>
            <person name="Gribskov M."/>
            <person name="Grimwood J."/>
            <person name="Groover A."/>
            <person name="Gunter L."/>
            <person name="Hamberger B."/>
            <person name="Heinze B."/>
            <person name="Helariutta Y."/>
            <person name="Henrissat B."/>
            <person name="Holligan D."/>
            <person name="Holt R."/>
            <person name="Huang W."/>
            <person name="Islam-Faridi N."/>
            <person name="Jones S."/>
            <person name="Jones-Rhoades M."/>
            <person name="Jorgensen R."/>
            <person name="Joshi C."/>
            <person name="Kangasjarvi J."/>
            <person name="Karlsson J."/>
            <person name="Kelleher C."/>
            <person name="Kirkpatrick R."/>
            <person name="Kirst M."/>
            <person name="Kohler A."/>
            <person name="Kalluri U."/>
            <person name="Larimer F."/>
            <person name="Leebens-Mack J."/>
            <person name="Leple J.C."/>
            <person name="Locascio P."/>
            <person name="Lou Y."/>
            <person name="Lucas S."/>
            <person name="Martin F."/>
            <person name="Montanini B."/>
            <person name="Napoli C."/>
            <person name="Nelson D.R."/>
            <person name="Nelson C."/>
            <person name="Nieminen K."/>
            <person name="Nilsson O."/>
            <person name="Pereda V."/>
            <person name="Peter G."/>
            <person name="Philippe R."/>
            <person name="Pilate G."/>
            <person name="Poliakov A."/>
            <person name="Razumovskaya J."/>
            <person name="Richardson P."/>
            <person name="Rinaldi C."/>
            <person name="Ritland K."/>
            <person name="Rouze P."/>
            <person name="Ryaboy D."/>
            <person name="Schmutz J."/>
            <person name="Schrader J."/>
            <person name="Segerman B."/>
            <person name="Shin H."/>
            <person name="Siddiqui A."/>
            <person name="Sterky F."/>
            <person name="Terry A."/>
            <person name="Tsai C.J."/>
            <person name="Uberbacher E."/>
            <person name="Unneberg P."/>
            <person name="Vahala J."/>
            <person name="Wall K."/>
            <person name="Wessler S."/>
            <person name="Yang G."/>
            <person name="Yin T."/>
            <person name="Douglas C."/>
            <person name="Marra M."/>
            <person name="Sandberg G."/>
            <person name="Van de Peer Y."/>
            <person name="Rokhsar D."/>
        </authorList>
    </citation>
    <scope>NUCLEOTIDE SEQUENCE [LARGE SCALE GENOMIC DNA]</scope>
    <source>
        <strain evidence="5">cv. Nisqually</strain>
    </source>
</reference>
<protein>
    <submittedName>
        <fullName evidence="4">Uncharacterized protein</fullName>
    </submittedName>
</protein>
<dbReference type="eggNOG" id="KOG0647">
    <property type="taxonomic scope" value="Eukaryota"/>
</dbReference>
<evidence type="ECO:0000313" key="4">
    <source>
        <dbReference type="EMBL" id="PNT52723.2"/>
    </source>
</evidence>
<dbReference type="Proteomes" id="UP000006729">
    <property type="component" value="Chromosome 1"/>
</dbReference>
<dbReference type="GO" id="GO:0005643">
    <property type="term" value="C:nuclear pore"/>
    <property type="evidence" value="ECO:0000318"/>
    <property type="project" value="GO_Central"/>
</dbReference>
<evidence type="ECO:0000256" key="2">
    <source>
        <dbReference type="ARBA" id="ARBA00022737"/>
    </source>
</evidence>
<comment type="caution">
    <text evidence="4">The sequence shown here is derived from an EMBL/GenBank/DDBJ whole genome shotgun (WGS) entry which is preliminary data.</text>
</comment>
<dbReference type="GO" id="GO:0006405">
    <property type="term" value="P:RNA export from nucleus"/>
    <property type="evidence" value="ECO:0000318"/>
    <property type="project" value="GO_Central"/>
</dbReference>
<evidence type="ECO:0000313" key="5">
    <source>
        <dbReference type="Proteomes" id="UP000006729"/>
    </source>
</evidence>
<evidence type="ECO:0000256" key="3">
    <source>
        <dbReference type="PROSITE-ProRule" id="PRU00221"/>
    </source>
</evidence>
<keyword evidence="2" id="KW-0677">Repeat</keyword>
<dbReference type="GO" id="GO:0003723">
    <property type="term" value="F:RNA binding"/>
    <property type="evidence" value="ECO:0000318"/>
    <property type="project" value="GO_Central"/>
</dbReference>
<dbReference type="EMBL" id="CM009290">
    <property type="protein sequence ID" value="PNT52723.2"/>
    <property type="molecule type" value="Genomic_DNA"/>
</dbReference>
<dbReference type="InParanoid" id="B9GMC9"/>
<dbReference type="PANTHER" id="PTHR10971">
    <property type="entry name" value="MRNA EXPORT FACTOR AND BUB3"/>
    <property type="match status" value="1"/>
</dbReference>
<keyword evidence="1 3" id="KW-0853">WD repeat</keyword>
<proteinExistence type="predicted"/>
<dbReference type="InterPro" id="IPR001680">
    <property type="entry name" value="WD40_rpt"/>
</dbReference>
<dbReference type="PRINTS" id="PR00320">
    <property type="entry name" value="GPROTEINBRPT"/>
</dbReference>
<name>B9GMC9_POPTR</name>
<keyword evidence="5" id="KW-1185">Reference proteome</keyword>
<dbReference type="InterPro" id="IPR020472">
    <property type="entry name" value="WD40_PAC1"/>
</dbReference>
<dbReference type="GO" id="GO:0000972">
    <property type="term" value="P:transcription-dependent tethering of RNA polymerase II gene DNA at nuclear periphery"/>
    <property type="evidence" value="ECO:0000318"/>
    <property type="project" value="GO_Central"/>
</dbReference>
<dbReference type="InterPro" id="IPR036322">
    <property type="entry name" value="WD40_repeat_dom_sf"/>
</dbReference>
<organism evidence="4 5">
    <name type="scientific">Populus trichocarpa</name>
    <name type="common">Western balsam poplar</name>
    <name type="synonym">Populus balsamifera subsp. trichocarpa</name>
    <dbReference type="NCBI Taxonomy" id="3694"/>
    <lineage>
        <taxon>Eukaryota</taxon>
        <taxon>Viridiplantae</taxon>
        <taxon>Streptophyta</taxon>
        <taxon>Embryophyta</taxon>
        <taxon>Tracheophyta</taxon>
        <taxon>Spermatophyta</taxon>
        <taxon>Magnoliopsida</taxon>
        <taxon>eudicotyledons</taxon>
        <taxon>Gunneridae</taxon>
        <taxon>Pentapetalae</taxon>
        <taxon>rosids</taxon>
        <taxon>fabids</taxon>
        <taxon>Malpighiales</taxon>
        <taxon>Salicaceae</taxon>
        <taxon>Saliceae</taxon>
        <taxon>Populus</taxon>
    </lineage>
</organism>
<dbReference type="PROSITE" id="PS50082">
    <property type="entry name" value="WD_REPEATS_2"/>
    <property type="match status" value="4"/>
</dbReference>
<dbReference type="AlphaFoldDB" id="B9GMC9"/>
<dbReference type="ExpressionAtlas" id="B9GMC9">
    <property type="expression patterns" value="baseline and differential"/>
</dbReference>
<evidence type="ECO:0000256" key="1">
    <source>
        <dbReference type="ARBA" id="ARBA00022574"/>
    </source>
</evidence>
<dbReference type="InterPro" id="IPR015943">
    <property type="entry name" value="WD40/YVTN_repeat-like_dom_sf"/>
</dbReference>
<dbReference type="Gene3D" id="2.130.10.10">
    <property type="entry name" value="YVTN repeat-like/Quinoprotein amine dehydrogenase"/>
    <property type="match status" value="1"/>
</dbReference>